<feature type="transmembrane region" description="Helical" evidence="4">
    <location>
        <begin position="88"/>
        <end position="107"/>
    </location>
</feature>
<evidence type="ECO:0000259" key="5">
    <source>
        <dbReference type="PROSITE" id="PS51015"/>
    </source>
</evidence>
<evidence type="ECO:0000256" key="1">
    <source>
        <dbReference type="ARBA" id="ARBA00023242"/>
    </source>
</evidence>
<feature type="transmembrane region" description="Helical" evidence="4">
    <location>
        <begin position="12"/>
        <end position="32"/>
    </location>
</feature>
<dbReference type="Pfam" id="PF02182">
    <property type="entry name" value="SAD_SRA"/>
    <property type="match status" value="1"/>
</dbReference>
<dbReference type="PANTHER" id="PTHR14140">
    <property type="entry name" value="E3 UBIQUITIN-PROTEIN LIGASE UHRF-RELATED"/>
    <property type="match status" value="1"/>
</dbReference>
<dbReference type="AlphaFoldDB" id="A0A166ULC5"/>
<dbReference type="STRING" id="436010.A0A166ULC5"/>
<dbReference type="GO" id="GO:0044027">
    <property type="term" value="P:negative regulation of gene expression via chromosomal CpG island methylation"/>
    <property type="evidence" value="ECO:0007669"/>
    <property type="project" value="TreeGrafter"/>
</dbReference>
<gene>
    <name evidence="6" type="ORF">FIBSPDRAFT_1037357</name>
</gene>
<feature type="transmembrane region" description="Helical" evidence="4">
    <location>
        <begin position="160"/>
        <end position="181"/>
    </location>
</feature>
<evidence type="ECO:0000313" key="6">
    <source>
        <dbReference type="EMBL" id="KZP31805.1"/>
    </source>
</evidence>
<feature type="region of interest" description="Disordered" evidence="3">
    <location>
        <begin position="354"/>
        <end position="373"/>
    </location>
</feature>
<accession>A0A166ULC5</accession>
<keyword evidence="4" id="KW-0812">Transmembrane</keyword>
<feature type="transmembrane region" description="Helical" evidence="4">
    <location>
        <begin position="44"/>
        <end position="68"/>
    </location>
</feature>
<dbReference type="GO" id="GO:0061630">
    <property type="term" value="F:ubiquitin protein ligase activity"/>
    <property type="evidence" value="ECO:0007669"/>
    <property type="project" value="TreeGrafter"/>
</dbReference>
<dbReference type="OrthoDB" id="2270193at2759"/>
<keyword evidence="4" id="KW-0472">Membrane</keyword>
<evidence type="ECO:0000256" key="2">
    <source>
        <dbReference type="PROSITE-ProRule" id="PRU00358"/>
    </source>
</evidence>
<comment type="subcellular location">
    <subcellularLocation>
        <location evidence="2">Nucleus</location>
    </subcellularLocation>
</comment>
<dbReference type="PROSITE" id="PS51015">
    <property type="entry name" value="YDG"/>
    <property type="match status" value="1"/>
</dbReference>
<feature type="transmembrane region" description="Helical" evidence="4">
    <location>
        <begin position="202"/>
        <end position="223"/>
    </location>
</feature>
<keyword evidence="1 2" id="KW-0539">Nucleus</keyword>
<dbReference type="InterPro" id="IPR045339">
    <property type="entry name" value="DUF6534"/>
</dbReference>
<proteinExistence type="predicted"/>
<feature type="transmembrane region" description="Helical" evidence="4">
    <location>
        <begin position="119"/>
        <end position="140"/>
    </location>
</feature>
<dbReference type="PANTHER" id="PTHR14140:SF27">
    <property type="entry name" value="OS04G0289800 PROTEIN"/>
    <property type="match status" value="1"/>
</dbReference>
<dbReference type="EMBL" id="KV417488">
    <property type="protein sequence ID" value="KZP31805.1"/>
    <property type="molecule type" value="Genomic_DNA"/>
</dbReference>
<organism evidence="6">
    <name type="scientific">Athelia psychrophila</name>
    <dbReference type="NCBI Taxonomy" id="1759441"/>
    <lineage>
        <taxon>Eukaryota</taxon>
        <taxon>Fungi</taxon>
        <taxon>Dikarya</taxon>
        <taxon>Basidiomycota</taxon>
        <taxon>Agaricomycotina</taxon>
        <taxon>Agaricomycetes</taxon>
        <taxon>Agaricomycetidae</taxon>
        <taxon>Atheliales</taxon>
        <taxon>Atheliaceae</taxon>
        <taxon>Athelia</taxon>
    </lineage>
</organism>
<dbReference type="GO" id="GO:0005634">
    <property type="term" value="C:nucleus"/>
    <property type="evidence" value="ECO:0007669"/>
    <property type="project" value="UniProtKB-SubCell"/>
</dbReference>
<dbReference type="SMART" id="SM00466">
    <property type="entry name" value="SRA"/>
    <property type="match status" value="1"/>
</dbReference>
<evidence type="ECO:0000256" key="3">
    <source>
        <dbReference type="SAM" id="MobiDB-lite"/>
    </source>
</evidence>
<dbReference type="Pfam" id="PF20152">
    <property type="entry name" value="DUF6534"/>
    <property type="match status" value="1"/>
</dbReference>
<reference evidence="6" key="1">
    <citation type="journal article" date="2016" name="Mol. Biol. Evol.">
        <title>Comparative Genomics of Early-Diverging Mushroom-Forming Fungi Provides Insights into the Origins of Lignocellulose Decay Capabilities.</title>
        <authorList>
            <person name="Nagy L.G."/>
            <person name="Riley R."/>
            <person name="Tritt A."/>
            <person name="Adam C."/>
            <person name="Daum C."/>
            <person name="Floudas D."/>
            <person name="Sun H."/>
            <person name="Yadav J.S."/>
            <person name="Pangilinan J."/>
            <person name="Larsson K.H."/>
            <person name="Matsuura K."/>
            <person name="Barry K."/>
            <person name="Labutti K."/>
            <person name="Kuo R."/>
            <person name="Ohm R.A."/>
            <person name="Bhattacharya S.S."/>
            <person name="Shirouzu T."/>
            <person name="Yoshinaga Y."/>
            <person name="Martin F.M."/>
            <person name="Grigoriev I.V."/>
            <person name="Hibbett D.S."/>
        </authorList>
    </citation>
    <scope>NUCLEOTIDE SEQUENCE [LARGE SCALE GENOMIC DNA]</scope>
    <source>
        <strain evidence="6">CBS 109695</strain>
    </source>
</reference>
<dbReference type="InterPro" id="IPR015947">
    <property type="entry name" value="PUA-like_sf"/>
</dbReference>
<keyword evidence="4" id="KW-1133">Transmembrane helix</keyword>
<sequence length="478" mass="52786">MLNPAKNTLGPIFWGTAIAGALYGVLIMQVIMYFRQRGGAKRPFVKYVVGGLFFTNTTQTILAFVYLYRTLVQRSGDVNAVEVADWTFILGKPALTAVIAGTVQLFYAWRVHVLIKKLYFTFAIVIGALAGTVLGISATVGDARIPQFNRWHKELAHSVVAWLGVSACTDIIFSTLLVTFLSKRRTGLAVTDSVINRMIRDTLQTGLLTAVVAIINLALFVPATNRSSLILNVPLSKVYNISFMSLLLHYGIHRPSPLQDQQLTSIAPYCTTSMAQSDAPGPRPKEEPRVLGEVHKVYVGRTFEDRFECYLRGVHGIQQGGIHGTRAGGAYSVVLSGGYDDIDGGDHFVYTGSGGNPADDDSPWNPDRTEDQTFDNNNNQSLLASLLYCVCIAELTSQQISSQTKRPVRVIRGAYSAKNAKERRIQSPYAPSEGYRYDGLYIVDKAYMKQSGKFKVCAFDFRRIAGQKAIPMRAREVR</sequence>
<dbReference type="SUPFAM" id="SSF88697">
    <property type="entry name" value="PUA domain-like"/>
    <property type="match status" value="1"/>
</dbReference>
<dbReference type="InterPro" id="IPR045134">
    <property type="entry name" value="UHRF1/2-like"/>
</dbReference>
<feature type="domain" description="YDG" evidence="5">
    <location>
        <begin position="292"/>
        <end position="465"/>
    </location>
</feature>
<dbReference type="GO" id="GO:0016567">
    <property type="term" value="P:protein ubiquitination"/>
    <property type="evidence" value="ECO:0007669"/>
    <property type="project" value="TreeGrafter"/>
</dbReference>
<dbReference type="InterPro" id="IPR003105">
    <property type="entry name" value="SRA_YDG"/>
</dbReference>
<evidence type="ECO:0000256" key="4">
    <source>
        <dbReference type="SAM" id="Phobius"/>
    </source>
</evidence>
<dbReference type="Gene3D" id="2.30.280.10">
    <property type="entry name" value="SRA-YDG"/>
    <property type="match status" value="1"/>
</dbReference>
<dbReference type="InterPro" id="IPR036987">
    <property type="entry name" value="SRA-YDG_sf"/>
</dbReference>
<name>A0A166ULC5_9AGAM</name>
<protein>
    <recommendedName>
        <fullName evidence="5">YDG domain-containing protein</fullName>
    </recommendedName>
</protein>